<evidence type="ECO:0000313" key="4">
    <source>
        <dbReference type="EMBL" id="KAG8370476.1"/>
    </source>
</evidence>
<organism evidence="4 5">
    <name type="scientific">Buddleja alternifolia</name>
    <dbReference type="NCBI Taxonomy" id="168488"/>
    <lineage>
        <taxon>Eukaryota</taxon>
        <taxon>Viridiplantae</taxon>
        <taxon>Streptophyta</taxon>
        <taxon>Embryophyta</taxon>
        <taxon>Tracheophyta</taxon>
        <taxon>Spermatophyta</taxon>
        <taxon>Magnoliopsida</taxon>
        <taxon>eudicotyledons</taxon>
        <taxon>Gunneridae</taxon>
        <taxon>Pentapetalae</taxon>
        <taxon>asterids</taxon>
        <taxon>lamiids</taxon>
        <taxon>Lamiales</taxon>
        <taxon>Scrophulariaceae</taxon>
        <taxon>Buddlejeae</taxon>
        <taxon>Buddleja</taxon>
    </lineage>
</organism>
<evidence type="ECO:0000313" key="5">
    <source>
        <dbReference type="Proteomes" id="UP000826271"/>
    </source>
</evidence>
<proteinExistence type="inferred from homology"/>
<dbReference type="PANTHER" id="PTHR31875">
    <property type="entry name" value="PROTEIN DEHYDRATION-INDUCED 19"/>
    <property type="match status" value="1"/>
</dbReference>
<sequence>MDSDSWARFSTTYSRRNQSRSDVYHAEEFEAEDEQRPEYLCPFCAEDFDMVGLCCHIDEDHAVEAKNGVCPVCAKKVGSDLVRHMTVQHGSILKISFCNIYYVQRRRRFRRGGTNLSFSALRRELREGNLQSLLGGSSFLAPSTNAETDPLLTSFINNPPAVDEPPAVQPIEARTMAEPSVDNLADRVVQRFQLSEEDLKEKARRSEFVQGIVLSTFLDDGL</sequence>
<dbReference type="InterPro" id="IPR008598">
    <property type="entry name" value="Di19_Zn-bd"/>
</dbReference>
<dbReference type="InterPro" id="IPR027935">
    <property type="entry name" value="Di19_C"/>
</dbReference>
<feature type="domain" description="Di19 C-terminal" evidence="3">
    <location>
        <begin position="119"/>
        <end position="216"/>
    </location>
</feature>
<dbReference type="Proteomes" id="UP000826271">
    <property type="component" value="Unassembled WGS sequence"/>
</dbReference>
<evidence type="ECO:0000256" key="1">
    <source>
        <dbReference type="ARBA" id="ARBA00007109"/>
    </source>
</evidence>
<evidence type="ECO:0000259" key="2">
    <source>
        <dbReference type="Pfam" id="PF05605"/>
    </source>
</evidence>
<name>A0AAV6WIY8_9LAMI</name>
<dbReference type="InterPro" id="IPR033347">
    <property type="entry name" value="Di19"/>
</dbReference>
<gene>
    <name evidence="4" type="ORF">BUALT_Bualt14G0120800</name>
</gene>
<reference evidence="4" key="1">
    <citation type="submission" date="2019-10" db="EMBL/GenBank/DDBJ databases">
        <authorList>
            <person name="Zhang R."/>
            <person name="Pan Y."/>
            <person name="Wang J."/>
            <person name="Ma R."/>
            <person name="Yu S."/>
        </authorList>
    </citation>
    <scope>NUCLEOTIDE SEQUENCE</scope>
    <source>
        <strain evidence="4">LA-IB0</strain>
        <tissue evidence="4">Leaf</tissue>
    </source>
</reference>
<keyword evidence="5" id="KW-1185">Reference proteome</keyword>
<dbReference type="AlphaFoldDB" id="A0AAV6WIY8"/>
<dbReference type="PANTHER" id="PTHR31875:SF36">
    <property type="entry name" value="PROTEIN DEHYDRATION-INDUCED 19 HOMOLOG 4-LIKE"/>
    <property type="match status" value="1"/>
</dbReference>
<dbReference type="EMBL" id="WHWC01000014">
    <property type="protein sequence ID" value="KAG8370476.1"/>
    <property type="molecule type" value="Genomic_DNA"/>
</dbReference>
<evidence type="ECO:0000259" key="3">
    <source>
        <dbReference type="Pfam" id="PF14571"/>
    </source>
</evidence>
<evidence type="ECO:0008006" key="6">
    <source>
        <dbReference type="Google" id="ProtNLM"/>
    </source>
</evidence>
<dbReference type="Pfam" id="PF05605">
    <property type="entry name" value="zf-Di19"/>
    <property type="match status" value="1"/>
</dbReference>
<accession>A0AAV6WIY8</accession>
<comment type="similarity">
    <text evidence="1">Belongs to the Di19 family.</text>
</comment>
<feature type="domain" description="Di19 zinc-binding" evidence="2">
    <location>
        <begin position="38"/>
        <end position="90"/>
    </location>
</feature>
<dbReference type="Pfam" id="PF14571">
    <property type="entry name" value="Di19_C"/>
    <property type="match status" value="1"/>
</dbReference>
<comment type="caution">
    <text evidence="4">The sequence shown here is derived from an EMBL/GenBank/DDBJ whole genome shotgun (WGS) entry which is preliminary data.</text>
</comment>
<protein>
    <recommendedName>
        <fullName evidence="6">DEHYDRATION-INDUCED 19</fullName>
    </recommendedName>
</protein>